<gene>
    <name evidence="1" type="ORF">DSLASN_04380</name>
</gene>
<accession>A0ABM7PC71</accession>
<proteinExistence type="predicted"/>
<name>A0ABM7PC71_9BACT</name>
<evidence type="ECO:0000313" key="1">
    <source>
        <dbReference type="EMBL" id="BCS94806.1"/>
    </source>
</evidence>
<protein>
    <recommendedName>
        <fullName evidence="3">Jacalin-type lectin domain-containing protein</fullName>
    </recommendedName>
</protein>
<reference evidence="1 2" key="1">
    <citation type="submission" date="2021-02" db="EMBL/GenBank/DDBJ databases">
        <title>Complete genome of Desulfoluna sp. strain ASN36.</title>
        <authorList>
            <person name="Takahashi A."/>
            <person name="Kojima H."/>
            <person name="Fukui M."/>
        </authorList>
    </citation>
    <scope>NUCLEOTIDE SEQUENCE [LARGE SCALE GENOMIC DNA]</scope>
    <source>
        <strain evidence="1 2">ASN36</strain>
    </source>
</reference>
<dbReference type="RefSeq" id="WP_236891112.1">
    <property type="nucleotide sequence ID" value="NZ_AP024488.1"/>
</dbReference>
<dbReference type="EMBL" id="AP024488">
    <property type="protein sequence ID" value="BCS94806.1"/>
    <property type="molecule type" value="Genomic_DNA"/>
</dbReference>
<organism evidence="1 2">
    <name type="scientific">Desulfoluna limicola</name>
    <dbReference type="NCBI Taxonomy" id="2810562"/>
    <lineage>
        <taxon>Bacteria</taxon>
        <taxon>Pseudomonadati</taxon>
        <taxon>Thermodesulfobacteriota</taxon>
        <taxon>Desulfobacteria</taxon>
        <taxon>Desulfobacterales</taxon>
        <taxon>Desulfolunaceae</taxon>
        <taxon>Desulfoluna</taxon>
    </lineage>
</organism>
<sequence length="108" mass="11599">MSLLTGKFMCKELNAELIISHAEDSDGSAIGEFVLAEKNIPVSIHYHFKNSGGPETTLTFSGHIDDPNYYAGGSGYIANIKENNEIDIAGGFTSISDTTGFSGKFFKV</sequence>
<evidence type="ECO:0008006" key="3">
    <source>
        <dbReference type="Google" id="ProtNLM"/>
    </source>
</evidence>
<dbReference type="Proteomes" id="UP001320148">
    <property type="component" value="Chromosome"/>
</dbReference>
<evidence type="ECO:0000313" key="2">
    <source>
        <dbReference type="Proteomes" id="UP001320148"/>
    </source>
</evidence>
<keyword evidence="2" id="KW-1185">Reference proteome</keyword>